<dbReference type="Gene3D" id="3.40.190.10">
    <property type="entry name" value="Periplasmic binding protein-like II"/>
    <property type="match status" value="1"/>
</dbReference>
<keyword evidence="6" id="KW-1185">Reference proteome</keyword>
<evidence type="ECO:0000256" key="1">
    <source>
        <dbReference type="ARBA" id="ARBA00008520"/>
    </source>
</evidence>
<dbReference type="Proteomes" id="UP001108123">
    <property type="component" value="Unassembled WGS sequence"/>
</dbReference>
<protein>
    <submittedName>
        <fullName evidence="5">Extracellular solute-binding protein</fullName>
    </submittedName>
</protein>
<comment type="similarity">
    <text evidence="1">Belongs to the bacterial solute-binding protein 1 family.</text>
</comment>
<feature type="transmembrane region" description="Helical" evidence="4">
    <location>
        <begin position="9"/>
        <end position="27"/>
    </location>
</feature>
<dbReference type="AlphaFoldDB" id="A0A9Q4AAB8"/>
<dbReference type="RefSeq" id="WP_226808031.1">
    <property type="nucleotide sequence ID" value="NZ_JAJBNW010000024.1"/>
</dbReference>
<comment type="caution">
    <text evidence="5">The sequence shown here is derived from an EMBL/GenBank/DDBJ whole genome shotgun (WGS) entry which is preliminary data.</text>
</comment>
<evidence type="ECO:0000313" key="5">
    <source>
        <dbReference type="EMBL" id="MCG4563925.1"/>
    </source>
</evidence>
<dbReference type="InterPro" id="IPR006059">
    <property type="entry name" value="SBP"/>
</dbReference>
<dbReference type="EMBL" id="JAKNID010000001">
    <property type="protein sequence ID" value="MCG4563925.1"/>
    <property type="molecule type" value="Genomic_DNA"/>
</dbReference>
<evidence type="ECO:0000313" key="6">
    <source>
        <dbReference type="Proteomes" id="UP001108123"/>
    </source>
</evidence>
<gene>
    <name evidence="5" type="ORF">L0P62_00540</name>
</gene>
<keyword evidence="3" id="KW-0732">Signal</keyword>
<dbReference type="GO" id="GO:0042956">
    <property type="term" value="P:maltodextrin transmembrane transport"/>
    <property type="evidence" value="ECO:0007669"/>
    <property type="project" value="TreeGrafter"/>
</dbReference>
<name>A0A9Q4AAB8_9FIRM</name>
<evidence type="ECO:0000256" key="2">
    <source>
        <dbReference type="ARBA" id="ARBA00022448"/>
    </source>
</evidence>
<evidence type="ECO:0000256" key="4">
    <source>
        <dbReference type="SAM" id="Phobius"/>
    </source>
</evidence>
<keyword evidence="2" id="KW-0813">Transport</keyword>
<reference evidence="5" key="1">
    <citation type="submission" date="2022-01" db="EMBL/GenBank/DDBJ databases">
        <title>Collection of gut derived symbiotic bacterial strains cultured from healthy donors.</title>
        <authorList>
            <person name="Lin H."/>
            <person name="Kohout C."/>
            <person name="Waligurski E."/>
            <person name="Pamer E.G."/>
        </authorList>
    </citation>
    <scope>NUCLEOTIDE SEQUENCE</scope>
    <source>
        <strain evidence="5">MSK.14.39</strain>
    </source>
</reference>
<accession>A0A9Q4AAB8</accession>
<dbReference type="GO" id="GO:1901982">
    <property type="term" value="F:maltose binding"/>
    <property type="evidence" value="ECO:0007669"/>
    <property type="project" value="TreeGrafter"/>
</dbReference>
<dbReference type="PANTHER" id="PTHR30061">
    <property type="entry name" value="MALTOSE-BINDING PERIPLASMIC PROTEIN"/>
    <property type="match status" value="1"/>
</dbReference>
<dbReference type="PANTHER" id="PTHR30061:SF50">
    <property type="entry name" value="MALTOSE_MALTODEXTRIN-BINDING PERIPLASMIC PROTEIN"/>
    <property type="match status" value="1"/>
</dbReference>
<sequence>MSMRKGEGIVAMLLIAFIVFWSFYIHFNDPDSLTEEPEECYTGIIRVWDYPRLNVDTGSRYSWIQERIREFEKKNPGVYIDFTPLDWESGPEKIEEAIKSNEKPDIVPISFNFPWIDELEVLNEFLDKEELDEFKFETLKLVIYNEDIIGLPFMMTTYTMYLNLDLFNERGVSPPLDGNWTYEEFVKKLEELTFDSDNDGINDHFGFTSFVEPNYYNLWGIILSDGAEIMDFKKNKYKFYGDSAIKGVQRVVDLKYKYKVTPDNFGSLGEKECWDMFIKDKKIAVYPTGSWAVKVLEDLQNKGEGFNFDIANYPLGDEKLPMALSNGVASFGIFKQEDKKKVETCVKFLKFLSDESSQKTLEELGVFTVKKGINDMYKDNPKMKRIEETLYYTKIVPKDENWKSIDVILQDEIKKAVLNKKTSKEAVEEAKRRVENLTR</sequence>
<keyword evidence="4" id="KW-0472">Membrane</keyword>
<dbReference type="Pfam" id="PF13416">
    <property type="entry name" value="SBP_bac_8"/>
    <property type="match status" value="1"/>
</dbReference>
<evidence type="ECO:0000256" key="3">
    <source>
        <dbReference type="ARBA" id="ARBA00022729"/>
    </source>
</evidence>
<proteinExistence type="inferred from homology"/>
<organism evidence="5 6">
    <name type="scientific">Anaerosalibacter bizertensis</name>
    <dbReference type="NCBI Taxonomy" id="932217"/>
    <lineage>
        <taxon>Bacteria</taxon>
        <taxon>Bacillati</taxon>
        <taxon>Bacillota</taxon>
        <taxon>Tissierellia</taxon>
        <taxon>Tissierellales</taxon>
        <taxon>Sporanaerobacteraceae</taxon>
        <taxon>Anaerosalibacter</taxon>
    </lineage>
</organism>
<dbReference type="GO" id="GO:0055052">
    <property type="term" value="C:ATP-binding cassette (ABC) transporter complex, substrate-binding subunit-containing"/>
    <property type="evidence" value="ECO:0007669"/>
    <property type="project" value="TreeGrafter"/>
</dbReference>
<dbReference type="GO" id="GO:0015768">
    <property type="term" value="P:maltose transport"/>
    <property type="evidence" value="ECO:0007669"/>
    <property type="project" value="TreeGrafter"/>
</dbReference>
<keyword evidence="4" id="KW-1133">Transmembrane helix</keyword>
<keyword evidence="4" id="KW-0812">Transmembrane</keyword>
<dbReference type="SUPFAM" id="SSF53850">
    <property type="entry name" value="Periplasmic binding protein-like II"/>
    <property type="match status" value="1"/>
</dbReference>